<gene>
    <name evidence="8" type="primary">sbcD</name>
    <name evidence="11" type="ORF">ACFP7A_09700</name>
</gene>
<dbReference type="PANTHER" id="PTHR30337">
    <property type="entry name" value="COMPONENT OF ATP-DEPENDENT DSDNA EXONUCLEASE"/>
    <property type="match status" value="1"/>
</dbReference>
<reference evidence="12" key="1">
    <citation type="journal article" date="2019" name="Int. J. Syst. Evol. Microbiol.">
        <title>The Global Catalogue of Microorganisms (GCM) 10K type strain sequencing project: providing services to taxonomists for standard genome sequencing and annotation.</title>
        <authorList>
            <consortium name="The Broad Institute Genomics Platform"/>
            <consortium name="The Broad Institute Genome Sequencing Center for Infectious Disease"/>
            <person name="Wu L."/>
            <person name="Ma J."/>
        </authorList>
    </citation>
    <scope>NUCLEOTIDE SEQUENCE [LARGE SCALE GENOMIC DNA]</scope>
    <source>
        <strain evidence="12">CCUG 42001</strain>
    </source>
</reference>
<dbReference type="InterPro" id="IPR004843">
    <property type="entry name" value="Calcineurin-like_PHP"/>
</dbReference>
<evidence type="ECO:0000259" key="10">
    <source>
        <dbReference type="Pfam" id="PF12320"/>
    </source>
</evidence>
<dbReference type="PANTHER" id="PTHR30337:SF0">
    <property type="entry name" value="NUCLEASE SBCCD SUBUNIT D"/>
    <property type="match status" value="1"/>
</dbReference>
<dbReference type="Pfam" id="PF00149">
    <property type="entry name" value="Metallophos"/>
    <property type="match status" value="1"/>
</dbReference>
<comment type="subunit">
    <text evidence="2 8">Heterodimer of SbcC and SbcD.</text>
</comment>
<feature type="domain" description="Calcineurin-like phosphoesterase" evidence="9">
    <location>
        <begin position="1"/>
        <end position="224"/>
    </location>
</feature>
<organism evidence="11 12">
    <name type="scientific">Sporolactobacillus kofuensis</name>
    <dbReference type="NCBI Taxonomy" id="269672"/>
    <lineage>
        <taxon>Bacteria</taxon>
        <taxon>Bacillati</taxon>
        <taxon>Bacillota</taxon>
        <taxon>Bacilli</taxon>
        <taxon>Bacillales</taxon>
        <taxon>Sporolactobacillaceae</taxon>
        <taxon>Sporolactobacillus</taxon>
    </lineage>
</organism>
<evidence type="ECO:0000256" key="1">
    <source>
        <dbReference type="ARBA" id="ARBA00010555"/>
    </source>
</evidence>
<evidence type="ECO:0000256" key="3">
    <source>
        <dbReference type="ARBA" id="ARBA00013365"/>
    </source>
</evidence>
<dbReference type="InterPro" id="IPR026843">
    <property type="entry name" value="SbcD_C"/>
</dbReference>
<dbReference type="InterPro" id="IPR041796">
    <property type="entry name" value="Mre11_N"/>
</dbReference>
<keyword evidence="6 8" id="KW-0269">Exonuclease</keyword>
<keyword evidence="5 8" id="KW-0378">Hydrolase</keyword>
<evidence type="ECO:0000256" key="5">
    <source>
        <dbReference type="ARBA" id="ARBA00022801"/>
    </source>
</evidence>
<dbReference type="CDD" id="cd00840">
    <property type="entry name" value="MPP_Mre11_N"/>
    <property type="match status" value="1"/>
</dbReference>
<dbReference type="InterPro" id="IPR029052">
    <property type="entry name" value="Metallo-depent_PP-like"/>
</dbReference>
<dbReference type="Gene3D" id="3.60.21.10">
    <property type="match status" value="1"/>
</dbReference>
<proteinExistence type="inferred from homology"/>
<evidence type="ECO:0000256" key="7">
    <source>
        <dbReference type="ARBA" id="ARBA00023172"/>
    </source>
</evidence>
<feature type="domain" description="Nuclease SbcCD subunit D C-terminal" evidence="10">
    <location>
        <begin position="276"/>
        <end position="364"/>
    </location>
</feature>
<comment type="function">
    <text evidence="8">SbcCD cleaves DNA hairpin structures. These structures can inhibit DNA replication and are intermediates in certain DNA recombination reactions. The complex acts as a 3'-&gt;5' double strand exonuclease that can open hairpins. It also has a 5' single-strand endonuclease activity.</text>
</comment>
<dbReference type="SUPFAM" id="SSF56300">
    <property type="entry name" value="Metallo-dependent phosphatases"/>
    <property type="match status" value="1"/>
</dbReference>
<evidence type="ECO:0000256" key="2">
    <source>
        <dbReference type="ARBA" id="ARBA00011322"/>
    </source>
</evidence>
<evidence type="ECO:0000313" key="11">
    <source>
        <dbReference type="EMBL" id="MFC6386877.1"/>
    </source>
</evidence>
<dbReference type="EMBL" id="JBHSTQ010000008">
    <property type="protein sequence ID" value="MFC6386877.1"/>
    <property type="molecule type" value="Genomic_DNA"/>
</dbReference>
<keyword evidence="8" id="KW-0235">DNA replication</keyword>
<evidence type="ECO:0000256" key="8">
    <source>
        <dbReference type="RuleBase" id="RU363069"/>
    </source>
</evidence>
<comment type="caution">
    <text evidence="11">The sequence shown here is derived from an EMBL/GenBank/DDBJ whole genome shotgun (WGS) entry which is preliminary data.</text>
</comment>
<keyword evidence="4 8" id="KW-0540">Nuclease</keyword>
<name>A0ABW1WGY2_9BACL</name>
<keyword evidence="8" id="KW-0255">Endonuclease</keyword>
<evidence type="ECO:0000259" key="9">
    <source>
        <dbReference type="Pfam" id="PF00149"/>
    </source>
</evidence>
<dbReference type="Proteomes" id="UP001596267">
    <property type="component" value="Unassembled WGS sequence"/>
</dbReference>
<evidence type="ECO:0000256" key="6">
    <source>
        <dbReference type="ARBA" id="ARBA00022839"/>
    </source>
</evidence>
<dbReference type="InterPro" id="IPR004593">
    <property type="entry name" value="SbcD"/>
</dbReference>
<protein>
    <recommendedName>
        <fullName evidence="3 8">Nuclease SbcCD subunit D</fullName>
    </recommendedName>
</protein>
<dbReference type="NCBIfam" id="TIGR00619">
    <property type="entry name" value="sbcd"/>
    <property type="match status" value="1"/>
</dbReference>
<comment type="similarity">
    <text evidence="1 8">Belongs to the SbcD family.</text>
</comment>
<accession>A0ABW1WGY2</accession>
<evidence type="ECO:0000313" key="12">
    <source>
        <dbReference type="Proteomes" id="UP001596267"/>
    </source>
</evidence>
<dbReference type="RefSeq" id="WP_253054528.1">
    <property type="nucleotide sequence ID" value="NZ_JAMXWN010000008.1"/>
</dbReference>
<sequence>MRLLHTADWHLGRTLEGRSREEEQEHVMEEICLIAEDQKVDAVLMAGDVFDTVNPPATSEALFYETAQKLSKGGSRPVFIIAGNHDSPERLEASRPLAGRQGITIVGKPILHPRTFPIVKTNEDLILSSVPYPSESRLNEVLSSINDEEIIKQAYNERLTELFKQHAQFFRKDAVNIVMTHLFAAGGKESDSERPIQVGGAYTVHPSAFPKSAQYVALGHLHRPQTLSGSQVPIRYAGSPLAYSFSESGQPKSVTIIDVAPGECAKSETVELTSGRPLTRWHAENGLTEVRQWIEEGRDAEAWIDLEIRLDEAMSMHEIQSLRKAYPRIVNIRPLYKESSLLVHEQNRSRLPIDELFIRFYKNQMDGAEPGDALIQLFMQLIEAEDAQREVAAGSEPNETD</sequence>
<dbReference type="InterPro" id="IPR050535">
    <property type="entry name" value="DNA_Repair-Maintenance_Comp"/>
</dbReference>
<dbReference type="GO" id="GO:0004527">
    <property type="term" value="F:exonuclease activity"/>
    <property type="evidence" value="ECO:0007669"/>
    <property type="project" value="UniProtKB-KW"/>
</dbReference>
<keyword evidence="7 8" id="KW-0233">DNA recombination</keyword>
<evidence type="ECO:0000256" key="4">
    <source>
        <dbReference type="ARBA" id="ARBA00022722"/>
    </source>
</evidence>
<keyword evidence="12" id="KW-1185">Reference proteome</keyword>
<dbReference type="Pfam" id="PF12320">
    <property type="entry name" value="SbcD_C"/>
    <property type="match status" value="1"/>
</dbReference>